<comment type="caution">
    <text evidence="2">The sequence shown here is derived from an EMBL/GenBank/DDBJ whole genome shotgun (WGS) entry which is preliminary data.</text>
</comment>
<proteinExistence type="predicted"/>
<gene>
    <name evidence="2" type="ORF">B0682_06875</name>
</gene>
<name>A0A1T0CDE5_9GAMM</name>
<accession>A0A1T0CDE5</accession>
<evidence type="ECO:0000313" key="2">
    <source>
        <dbReference type="EMBL" id="OOS20344.1"/>
    </source>
</evidence>
<evidence type="ECO:0000313" key="3">
    <source>
        <dbReference type="Proteomes" id="UP000191094"/>
    </source>
</evidence>
<organism evidence="2 3">
    <name type="scientific">Lwoffella lincolnii</name>
    <dbReference type="NCBI Taxonomy" id="90241"/>
    <lineage>
        <taxon>Bacteria</taxon>
        <taxon>Pseudomonadati</taxon>
        <taxon>Pseudomonadota</taxon>
        <taxon>Gammaproteobacteria</taxon>
        <taxon>Moraxellales</taxon>
        <taxon>Moraxellaceae</taxon>
        <taxon>Lwoffella</taxon>
    </lineage>
</organism>
<dbReference type="InterPro" id="IPR011460">
    <property type="entry name" value="Lcl_C"/>
</dbReference>
<dbReference type="Pfam" id="PF07603">
    <property type="entry name" value="Lcl_C"/>
    <property type="match status" value="1"/>
</dbReference>
<dbReference type="RefSeq" id="WP_078307712.1">
    <property type="nucleotide sequence ID" value="NZ_CP147511.1"/>
</dbReference>
<dbReference type="STRING" id="90241.B0682_06875"/>
<reference evidence="2 3" key="1">
    <citation type="submission" date="2017-02" db="EMBL/GenBank/DDBJ databases">
        <title>Draft genome sequence of Moraxella lincolnii CCUG 9405T type strain.</title>
        <authorList>
            <person name="Salva-Serra F."/>
            <person name="Engstrom-Jakobsson H."/>
            <person name="Thorell K."/>
            <person name="Jaen-Luchoro D."/>
            <person name="Gonzales-Siles L."/>
            <person name="Karlsson R."/>
            <person name="Yazdan S."/>
            <person name="Boulund F."/>
            <person name="Johnning A."/>
            <person name="Engstrand L."/>
            <person name="Kristiansson E."/>
            <person name="Moore E."/>
        </authorList>
    </citation>
    <scope>NUCLEOTIDE SEQUENCE [LARGE SCALE GENOMIC DNA]</scope>
    <source>
        <strain evidence="2 3">CCUG 9405</strain>
    </source>
</reference>
<dbReference type="Proteomes" id="UP000191094">
    <property type="component" value="Unassembled WGS sequence"/>
</dbReference>
<sequence>MSSQYFNTDMLKTIMKYYPKHQLLFGIGVLALITACGGDDNHVDSNKITSSKPALTTDITTNPNINHSQSLSPQSHLDINATGVNLCADETSNHKDCTKLSNDWQNLKQDAQIKAGKPLSYQHIKITNSHDECIQDVNTKQYWEKKTTTNKDKRYTFSEAENYVKALNARRYCGQDNWRLPQIYELYALVDFGKNPKTQEPIDDFFANDLPVSDADEVRYWSATISADDYTHEHTAWLKTLQLRPYLSQGKHGRNTQHAVRAVTD</sequence>
<keyword evidence="3" id="KW-1185">Reference proteome</keyword>
<feature type="domain" description="Lcl C-terminal" evidence="1">
    <location>
        <begin position="133"/>
        <end position="263"/>
    </location>
</feature>
<dbReference type="AlphaFoldDB" id="A0A1T0CDE5"/>
<protein>
    <recommendedName>
        <fullName evidence="1">Lcl C-terminal domain-containing protein</fullName>
    </recommendedName>
</protein>
<dbReference type="EMBL" id="MUYT01000008">
    <property type="protein sequence ID" value="OOS20344.1"/>
    <property type="molecule type" value="Genomic_DNA"/>
</dbReference>
<evidence type="ECO:0000259" key="1">
    <source>
        <dbReference type="Pfam" id="PF07603"/>
    </source>
</evidence>